<protein>
    <submittedName>
        <fullName evidence="1">Uncharacterized protein</fullName>
    </submittedName>
</protein>
<dbReference type="Proteomes" id="UP000319817">
    <property type="component" value="Chromosome"/>
</dbReference>
<evidence type="ECO:0000313" key="1">
    <source>
        <dbReference type="EMBL" id="QDT09259.1"/>
    </source>
</evidence>
<dbReference type="AlphaFoldDB" id="A0A517NQ61"/>
<organism evidence="1 2">
    <name type="scientific">Stieleria marina</name>
    <dbReference type="NCBI Taxonomy" id="1930275"/>
    <lineage>
        <taxon>Bacteria</taxon>
        <taxon>Pseudomonadati</taxon>
        <taxon>Planctomycetota</taxon>
        <taxon>Planctomycetia</taxon>
        <taxon>Pirellulales</taxon>
        <taxon>Pirellulaceae</taxon>
        <taxon>Stieleria</taxon>
    </lineage>
</organism>
<reference evidence="1 2" key="1">
    <citation type="submission" date="2019-02" db="EMBL/GenBank/DDBJ databases">
        <title>Deep-cultivation of Planctomycetes and their phenomic and genomic characterization uncovers novel biology.</title>
        <authorList>
            <person name="Wiegand S."/>
            <person name="Jogler M."/>
            <person name="Boedeker C."/>
            <person name="Pinto D."/>
            <person name="Vollmers J."/>
            <person name="Rivas-Marin E."/>
            <person name="Kohn T."/>
            <person name="Peeters S.H."/>
            <person name="Heuer A."/>
            <person name="Rast P."/>
            <person name="Oberbeckmann S."/>
            <person name="Bunk B."/>
            <person name="Jeske O."/>
            <person name="Meyerdierks A."/>
            <person name="Storesund J.E."/>
            <person name="Kallscheuer N."/>
            <person name="Luecker S."/>
            <person name="Lage O.M."/>
            <person name="Pohl T."/>
            <person name="Merkel B.J."/>
            <person name="Hornburger P."/>
            <person name="Mueller R.-W."/>
            <person name="Bruemmer F."/>
            <person name="Labrenz M."/>
            <person name="Spormann A.M."/>
            <person name="Op den Camp H."/>
            <person name="Overmann J."/>
            <person name="Amann R."/>
            <person name="Jetten M.S.M."/>
            <person name="Mascher T."/>
            <person name="Medema M.H."/>
            <person name="Devos D.P."/>
            <person name="Kaster A.-K."/>
            <person name="Ovreas L."/>
            <person name="Rohde M."/>
            <person name="Galperin M.Y."/>
            <person name="Jogler C."/>
        </authorList>
    </citation>
    <scope>NUCLEOTIDE SEQUENCE [LARGE SCALE GENOMIC DNA]</scope>
    <source>
        <strain evidence="1 2">K23_9</strain>
    </source>
</reference>
<proteinExistence type="predicted"/>
<accession>A0A517NQ61</accession>
<keyword evidence="2" id="KW-1185">Reference proteome</keyword>
<evidence type="ECO:0000313" key="2">
    <source>
        <dbReference type="Proteomes" id="UP000319817"/>
    </source>
</evidence>
<gene>
    <name evidence="1" type="ORF">K239x_12040</name>
</gene>
<sequence>MAILNLVSLRFYRRAIGCVCDEHAFGAVPGQPCCVIDEPLVSHVKLLEDTAMQTLAAAEQSLTAGVVSQCYGYVHHLNDLDKAAGQTPV</sequence>
<dbReference type="EMBL" id="CP036526">
    <property type="protein sequence ID" value="QDT09259.1"/>
    <property type="molecule type" value="Genomic_DNA"/>
</dbReference>
<name>A0A517NQ61_9BACT</name>